<comment type="caution">
    <text evidence="6">The sequence shown here is derived from an EMBL/GenBank/DDBJ whole genome shotgun (WGS) entry which is preliminary data.</text>
</comment>
<dbReference type="PROSITE" id="PS50977">
    <property type="entry name" value="HTH_TETR_2"/>
    <property type="match status" value="1"/>
</dbReference>
<evidence type="ECO:0000256" key="4">
    <source>
        <dbReference type="PROSITE-ProRule" id="PRU00335"/>
    </source>
</evidence>
<dbReference type="InterPro" id="IPR001647">
    <property type="entry name" value="HTH_TetR"/>
</dbReference>
<sequence>MQQTKPRLDRDARREAILDVAQDVFLEEGYAAASMSTIAARLGGSKGTLYNYFKSKDELFEAYVQRRCVWQQDEIYGLQWQGETVAQALSRLGRSFLRHVLSDDNLGHFRLIMAEAERSPEIGRAFYEAGPKRGAERLAVVLAEWAALGWLDVRDPTMAAHQFLGMCQNRHFKARLANYVPELTEAEIEAEVSAAVDTFLRAFGKPQAAGQTA</sequence>
<dbReference type="AlphaFoldDB" id="A0A328AZI0"/>
<dbReference type="OrthoDB" id="9816431at2"/>
<dbReference type="RefSeq" id="WP_111457813.1">
    <property type="nucleotide sequence ID" value="NZ_QFYP01000001.1"/>
</dbReference>
<dbReference type="GO" id="GO:0003700">
    <property type="term" value="F:DNA-binding transcription factor activity"/>
    <property type="evidence" value="ECO:0007669"/>
    <property type="project" value="TreeGrafter"/>
</dbReference>
<evidence type="ECO:0000313" key="7">
    <source>
        <dbReference type="Proteomes" id="UP000249842"/>
    </source>
</evidence>
<dbReference type="GO" id="GO:0000976">
    <property type="term" value="F:transcription cis-regulatory region binding"/>
    <property type="evidence" value="ECO:0007669"/>
    <property type="project" value="TreeGrafter"/>
</dbReference>
<dbReference type="Pfam" id="PF14246">
    <property type="entry name" value="TetR_C_7"/>
    <property type="match status" value="1"/>
</dbReference>
<dbReference type="Pfam" id="PF00440">
    <property type="entry name" value="TetR_N"/>
    <property type="match status" value="1"/>
</dbReference>
<dbReference type="InterPro" id="IPR050109">
    <property type="entry name" value="HTH-type_TetR-like_transc_reg"/>
</dbReference>
<dbReference type="InterPro" id="IPR039536">
    <property type="entry name" value="TetR_C_Proteobacteria"/>
</dbReference>
<protein>
    <submittedName>
        <fullName evidence="6">TetR/AcrR family transcriptional regulator</fullName>
    </submittedName>
</protein>
<name>A0A328AZI0_9CAUL</name>
<feature type="DNA-binding region" description="H-T-H motif" evidence="4">
    <location>
        <begin position="34"/>
        <end position="53"/>
    </location>
</feature>
<evidence type="ECO:0000256" key="3">
    <source>
        <dbReference type="ARBA" id="ARBA00023163"/>
    </source>
</evidence>
<dbReference type="SUPFAM" id="SSF46689">
    <property type="entry name" value="Homeodomain-like"/>
    <property type="match status" value="1"/>
</dbReference>
<dbReference type="PRINTS" id="PR00455">
    <property type="entry name" value="HTHTETR"/>
</dbReference>
<keyword evidence="2 4" id="KW-0238">DNA-binding</keyword>
<dbReference type="SUPFAM" id="SSF48498">
    <property type="entry name" value="Tetracyclin repressor-like, C-terminal domain"/>
    <property type="match status" value="1"/>
</dbReference>
<dbReference type="InterPro" id="IPR009057">
    <property type="entry name" value="Homeodomain-like_sf"/>
</dbReference>
<dbReference type="PANTHER" id="PTHR30055:SF119">
    <property type="entry name" value="NALC"/>
    <property type="match status" value="1"/>
</dbReference>
<dbReference type="InterPro" id="IPR036271">
    <property type="entry name" value="Tet_transcr_reg_TetR-rel_C_sf"/>
</dbReference>
<keyword evidence="7" id="KW-1185">Reference proteome</keyword>
<evidence type="ECO:0000259" key="5">
    <source>
        <dbReference type="PROSITE" id="PS50977"/>
    </source>
</evidence>
<proteinExistence type="predicted"/>
<evidence type="ECO:0000256" key="1">
    <source>
        <dbReference type="ARBA" id="ARBA00023015"/>
    </source>
</evidence>
<feature type="domain" description="HTH tetR-type" evidence="5">
    <location>
        <begin position="11"/>
        <end position="71"/>
    </location>
</feature>
<dbReference type="EMBL" id="QFYP01000001">
    <property type="protein sequence ID" value="RAK60520.1"/>
    <property type="molecule type" value="Genomic_DNA"/>
</dbReference>
<reference evidence="7" key="1">
    <citation type="submission" date="2018-05" db="EMBL/GenBank/DDBJ databases">
        <authorList>
            <person name="Li X."/>
        </authorList>
    </citation>
    <scope>NUCLEOTIDE SEQUENCE [LARGE SCALE GENOMIC DNA]</scope>
    <source>
        <strain evidence="7">HKS-05</strain>
    </source>
</reference>
<dbReference type="Proteomes" id="UP000249842">
    <property type="component" value="Unassembled WGS sequence"/>
</dbReference>
<keyword evidence="1" id="KW-0805">Transcription regulation</keyword>
<evidence type="ECO:0000313" key="6">
    <source>
        <dbReference type="EMBL" id="RAK60520.1"/>
    </source>
</evidence>
<evidence type="ECO:0000256" key="2">
    <source>
        <dbReference type="ARBA" id="ARBA00023125"/>
    </source>
</evidence>
<keyword evidence="3" id="KW-0804">Transcription</keyword>
<dbReference type="PANTHER" id="PTHR30055">
    <property type="entry name" value="HTH-TYPE TRANSCRIPTIONAL REGULATOR RUTR"/>
    <property type="match status" value="1"/>
</dbReference>
<dbReference type="FunFam" id="1.10.10.60:FF:000141">
    <property type="entry name" value="TetR family transcriptional regulator"/>
    <property type="match status" value="1"/>
</dbReference>
<dbReference type="Gene3D" id="1.10.357.10">
    <property type="entry name" value="Tetracycline Repressor, domain 2"/>
    <property type="match status" value="1"/>
</dbReference>
<accession>A0A328AZI0</accession>
<gene>
    <name evidence="6" type="ORF">DJ021_12255</name>
</gene>
<organism evidence="6 7">
    <name type="scientific">Phenylobacterium hankyongense</name>
    <dbReference type="NCBI Taxonomy" id="1813876"/>
    <lineage>
        <taxon>Bacteria</taxon>
        <taxon>Pseudomonadati</taxon>
        <taxon>Pseudomonadota</taxon>
        <taxon>Alphaproteobacteria</taxon>
        <taxon>Caulobacterales</taxon>
        <taxon>Caulobacteraceae</taxon>
        <taxon>Phenylobacterium</taxon>
    </lineage>
</organism>
<dbReference type="Gene3D" id="1.10.10.60">
    <property type="entry name" value="Homeodomain-like"/>
    <property type="match status" value="1"/>
</dbReference>